<name>A0A6C0DJX6_9ZZZZ</name>
<protein>
    <submittedName>
        <fullName evidence="1">Uncharacterized protein</fullName>
    </submittedName>
</protein>
<reference evidence="1" key="1">
    <citation type="journal article" date="2020" name="Nature">
        <title>Giant virus diversity and host interactions through global metagenomics.</title>
        <authorList>
            <person name="Schulz F."/>
            <person name="Roux S."/>
            <person name="Paez-Espino D."/>
            <person name="Jungbluth S."/>
            <person name="Walsh D.A."/>
            <person name="Denef V.J."/>
            <person name="McMahon K.D."/>
            <person name="Konstantinidis K.T."/>
            <person name="Eloe-Fadrosh E.A."/>
            <person name="Kyrpides N.C."/>
            <person name="Woyke T."/>
        </authorList>
    </citation>
    <scope>NUCLEOTIDE SEQUENCE</scope>
    <source>
        <strain evidence="1">GVMAG-M-3300023174-24</strain>
    </source>
</reference>
<dbReference type="AlphaFoldDB" id="A0A6C0DJX6"/>
<accession>A0A6C0DJX6</accession>
<proteinExistence type="predicted"/>
<dbReference type="EMBL" id="MN739632">
    <property type="protein sequence ID" value="QHT17238.1"/>
    <property type="molecule type" value="Genomic_DNA"/>
</dbReference>
<evidence type="ECO:0000313" key="1">
    <source>
        <dbReference type="EMBL" id="QHT17238.1"/>
    </source>
</evidence>
<organism evidence="1">
    <name type="scientific">viral metagenome</name>
    <dbReference type="NCBI Taxonomy" id="1070528"/>
    <lineage>
        <taxon>unclassified sequences</taxon>
        <taxon>metagenomes</taxon>
        <taxon>organismal metagenomes</taxon>
    </lineage>
</organism>
<sequence length="100" mass="12266">MYDPIVDTRTVPNEIHIWVTKLDDVSYIAFDNIDKYVESDVFPVLDIPLYNETLEGWTLVTRRNKLEKEYPREFRQVLVEEKREIREHYRMMKEDCPNKW</sequence>